<proteinExistence type="inferred from homology"/>
<accession>A0A7W9N0D3</accession>
<feature type="binding site" evidence="4">
    <location>
        <position position="163"/>
    </location>
    <ligand>
        <name>Mn(2+)</name>
        <dbReference type="ChEBI" id="CHEBI:29035"/>
        <label>1</label>
    </ligand>
</feature>
<dbReference type="PROSITE" id="PS01053">
    <property type="entry name" value="ARGINASE_1"/>
    <property type="match status" value="1"/>
</dbReference>
<dbReference type="PROSITE" id="PS51409">
    <property type="entry name" value="ARGINASE_2"/>
    <property type="match status" value="1"/>
</dbReference>
<dbReference type="InterPro" id="IPR020855">
    <property type="entry name" value="Ureohydrolase_Mn_BS"/>
</dbReference>
<keyword evidence="2 4" id="KW-0479">Metal-binding</keyword>
<dbReference type="EC" id="3.5.3.11" evidence="6"/>
<dbReference type="RefSeq" id="WP_184172242.1">
    <property type="nucleotide sequence ID" value="NZ_BAABAG010000011.1"/>
</dbReference>
<evidence type="ECO:0000256" key="4">
    <source>
        <dbReference type="PIRSR" id="PIRSR036979-1"/>
    </source>
</evidence>
<feature type="binding site" evidence="4">
    <location>
        <position position="137"/>
    </location>
    <ligand>
        <name>Mn(2+)</name>
        <dbReference type="ChEBI" id="CHEBI:29035"/>
        <label>1</label>
    </ligand>
</feature>
<dbReference type="EMBL" id="JACHMW010000001">
    <property type="protein sequence ID" value="MBB5848925.1"/>
    <property type="molecule type" value="Genomic_DNA"/>
</dbReference>
<dbReference type="GO" id="GO:0046872">
    <property type="term" value="F:metal ion binding"/>
    <property type="evidence" value="ECO:0007669"/>
    <property type="project" value="UniProtKB-KW"/>
</dbReference>
<dbReference type="PANTHER" id="PTHR11358">
    <property type="entry name" value="ARGINASE/AGMATINASE"/>
    <property type="match status" value="1"/>
</dbReference>
<protein>
    <submittedName>
        <fullName evidence="6">Agmatinase</fullName>
        <ecNumber evidence="6">3.5.3.11</ecNumber>
    </submittedName>
</protein>
<dbReference type="SUPFAM" id="SSF52768">
    <property type="entry name" value="Arginase/deacetylase"/>
    <property type="match status" value="1"/>
</dbReference>
<dbReference type="GO" id="GO:0008783">
    <property type="term" value="F:agmatinase activity"/>
    <property type="evidence" value="ECO:0007669"/>
    <property type="project" value="UniProtKB-EC"/>
</dbReference>
<dbReference type="Pfam" id="PF00491">
    <property type="entry name" value="Arginase"/>
    <property type="match status" value="1"/>
</dbReference>
<dbReference type="Proteomes" id="UP000567246">
    <property type="component" value="Unassembled WGS sequence"/>
</dbReference>
<evidence type="ECO:0000313" key="7">
    <source>
        <dbReference type="Proteomes" id="UP000567246"/>
    </source>
</evidence>
<evidence type="ECO:0000256" key="1">
    <source>
        <dbReference type="ARBA" id="ARBA00009227"/>
    </source>
</evidence>
<dbReference type="InterPro" id="IPR006035">
    <property type="entry name" value="Ureohydrolase"/>
</dbReference>
<dbReference type="InterPro" id="IPR023696">
    <property type="entry name" value="Ureohydrolase_dom_sf"/>
</dbReference>
<sequence length="338" mass="35934">MLEIPRVEDNGRLGPVNSALVPRYGGAPTYALLPRLDEAAAAGVAPEIKVVGVPFDAGVSYRPGARFGSGHVRQSSRLLRPYNPATDTSPFAQAQVVDAGDMAVNPFNIGEAIEAIQQDAMDLTEDGASLMTIGGDHTIALPLLRAASARAGEPVALLHFDAHLDTWDTYFGAEYTHGTPFRRAVEEGILDTEAISHVGTRGPLYGKKDLDDDHRMGFGIVTSSDVFRKGVDEIVDQLRQRIGGRPLYISVDIDVLDPAHAPGTGTPEAGGITSRELLEILRGLRGLDIVGADLVEVAPAYDHAELTGVAASHVAYDLITLMADRRASRAAAGEEQGR</sequence>
<comment type="caution">
    <text evidence="6">The sequence shown here is derived from an EMBL/GenBank/DDBJ whole genome shotgun (WGS) entry which is preliminary data.</text>
</comment>
<evidence type="ECO:0000256" key="2">
    <source>
        <dbReference type="ARBA" id="ARBA00022723"/>
    </source>
</evidence>
<reference evidence="6 7" key="1">
    <citation type="submission" date="2020-08" db="EMBL/GenBank/DDBJ databases">
        <title>Sequencing the genomes of 1000 actinobacteria strains.</title>
        <authorList>
            <person name="Klenk H.-P."/>
        </authorList>
    </citation>
    <scope>NUCLEOTIDE SEQUENCE [LARGE SCALE GENOMIC DNA]</scope>
    <source>
        <strain evidence="6 7">DSM 17945</strain>
    </source>
</reference>
<organism evidence="6 7">
    <name type="scientific">Micrococcus endophyticus</name>
    <dbReference type="NCBI Taxonomy" id="455343"/>
    <lineage>
        <taxon>Bacteria</taxon>
        <taxon>Bacillati</taxon>
        <taxon>Actinomycetota</taxon>
        <taxon>Actinomycetes</taxon>
        <taxon>Micrococcales</taxon>
        <taxon>Micrococcaceae</taxon>
        <taxon>Micrococcus</taxon>
    </lineage>
</organism>
<keyword evidence="7" id="KW-1185">Reference proteome</keyword>
<dbReference type="AlphaFoldDB" id="A0A7W9N0D3"/>
<evidence type="ECO:0000313" key="6">
    <source>
        <dbReference type="EMBL" id="MBB5848925.1"/>
    </source>
</evidence>
<evidence type="ECO:0000256" key="3">
    <source>
        <dbReference type="ARBA" id="ARBA00022801"/>
    </source>
</evidence>
<dbReference type="CDD" id="cd11592">
    <property type="entry name" value="Agmatinase_PAH"/>
    <property type="match status" value="1"/>
</dbReference>
<dbReference type="Gene3D" id="3.40.800.10">
    <property type="entry name" value="Ureohydrolase domain"/>
    <property type="match status" value="1"/>
</dbReference>
<comment type="similarity">
    <text evidence="1">Belongs to the arginase family. Agmatinase subfamily.</text>
</comment>
<dbReference type="GO" id="GO:0033389">
    <property type="term" value="P:putrescine biosynthetic process from arginine, via agmatine"/>
    <property type="evidence" value="ECO:0007669"/>
    <property type="project" value="TreeGrafter"/>
</dbReference>
<dbReference type="InterPro" id="IPR005925">
    <property type="entry name" value="Agmatinase-rel"/>
</dbReference>
<gene>
    <name evidence="6" type="ORF">HDA33_001489</name>
</gene>
<dbReference type="NCBIfam" id="TIGR01230">
    <property type="entry name" value="agmatinase"/>
    <property type="match status" value="1"/>
</dbReference>
<feature type="binding site" evidence="4">
    <location>
        <position position="252"/>
    </location>
    <ligand>
        <name>Mn(2+)</name>
        <dbReference type="ChEBI" id="CHEBI:29035"/>
        <label>1</label>
    </ligand>
</feature>
<name>A0A7W9N0D3_9MICC</name>
<feature type="binding site" evidence="4">
    <location>
        <position position="165"/>
    </location>
    <ligand>
        <name>Mn(2+)</name>
        <dbReference type="ChEBI" id="CHEBI:29035"/>
        <label>1</label>
    </ligand>
</feature>
<feature type="binding site" evidence="4">
    <location>
        <position position="161"/>
    </location>
    <ligand>
        <name>Mn(2+)</name>
        <dbReference type="ChEBI" id="CHEBI:29035"/>
        <label>1</label>
    </ligand>
</feature>
<evidence type="ECO:0000256" key="5">
    <source>
        <dbReference type="RuleBase" id="RU003684"/>
    </source>
</evidence>
<dbReference type="PRINTS" id="PR00116">
    <property type="entry name" value="ARGINASE"/>
</dbReference>
<keyword evidence="4" id="KW-0464">Manganese</keyword>
<feature type="binding site" evidence="4">
    <location>
        <position position="254"/>
    </location>
    <ligand>
        <name>Mn(2+)</name>
        <dbReference type="ChEBI" id="CHEBI:29035"/>
        <label>1</label>
    </ligand>
</feature>
<dbReference type="PIRSF" id="PIRSF036979">
    <property type="entry name" value="Arginase"/>
    <property type="match status" value="1"/>
</dbReference>
<dbReference type="PANTHER" id="PTHR11358:SF26">
    <property type="entry name" value="GUANIDINO ACID HYDROLASE, MITOCHONDRIAL"/>
    <property type="match status" value="1"/>
</dbReference>
<keyword evidence="3 5" id="KW-0378">Hydrolase</keyword>
<comment type="cofactor">
    <cofactor evidence="4">
        <name>Mn(2+)</name>
        <dbReference type="ChEBI" id="CHEBI:29035"/>
    </cofactor>
    <text evidence="4">Binds 2 manganese ions per subunit.</text>
</comment>